<feature type="transmembrane region" description="Helical" evidence="6">
    <location>
        <begin position="304"/>
        <end position="324"/>
    </location>
</feature>
<evidence type="ECO:0000256" key="3">
    <source>
        <dbReference type="ARBA" id="ARBA00022692"/>
    </source>
</evidence>
<dbReference type="PANTHER" id="PTHR47891:SF1">
    <property type="entry name" value="CORA-MAGNESIUM AND COBALT TRANSPORTER"/>
    <property type="match status" value="1"/>
</dbReference>
<dbReference type="SUPFAM" id="SSF144083">
    <property type="entry name" value="Magnesium transport protein CorA, transmembrane region"/>
    <property type="match status" value="1"/>
</dbReference>
<keyword evidence="8" id="KW-1185">Reference proteome</keyword>
<dbReference type="SUPFAM" id="SSF143865">
    <property type="entry name" value="CorA soluble domain-like"/>
    <property type="match status" value="1"/>
</dbReference>
<reference evidence="7 8" key="1">
    <citation type="journal article" date="2015" name="Genome Announc.">
        <title>Expanding the biotechnology potential of lactobacilli through comparative genomics of 213 strains and associated genera.</title>
        <authorList>
            <person name="Sun Z."/>
            <person name="Harris H.M."/>
            <person name="McCann A."/>
            <person name="Guo C."/>
            <person name="Argimon S."/>
            <person name="Zhang W."/>
            <person name="Yang X."/>
            <person name="Jeffery I.B."/>
            <person name="Cooney J.C."/>
            <person name="Kagawa T.F."/>
            <person name="Liu W."/>
            <person name="Song Y."/>
            <person name="Salvetti E."/>
            <person name="Wrobel A."/>
            <person name="Rasinkangas P."/>
            <person name="Parkhill J."/>
            <person name="Rea M.C."/>
            <person name="O'Sullivan O."/>
            <person name="Ritari J."/>
            <person name="Douillard F.P."/>
            <person name="Paul Ross R."/>
            <person name="Yang R."/>
            <person name="Briner A.E."/>
            <person name="Felis G.E."/>
            <person name="de Vos W.M."/>
            <person name="Barrangou R."/>
            <person name="Klaenhammer T.R."/>
            <person name="Caufield P.W."/>
            <person name="Cui Y."/>
            <person name="Zhang H."/>
            <person name="O'Toole P.W."/>
        </authorList>
    </citation>
    <scope>NUCLEOTIDE SEQUENCE [LARGE SCALE GENOMIC DNA]</scope>
    <source>
        <strain evidence="7 8">DSM 19394</strain>
    </source>
</reference>
<dbReference type="Pfam" id="PF01544">
    <property type="entry name" value="CorA"/>
    <property type="match status" value="1"/>
</dbReference>
<gene>
    <name evidence="7" type="ORF">FD25_GL002668</name>
</gene>
<comment type="subcellular location">
    <subcellularLocation>
        <location evidence="1">Membrane</location>
        <topology evidence="1">Multi-pass membrane protein</topology>
    </subcellularLocation>
</comment>
<dbReference type="PANTHER" id="PTHR47891">
    <property type="entry name" value="TRANSPORTER-RELATED"/>
    <property type="match status" value="1"/>
</dbReference>
<dbReference type="PATRIC" id="fig|1423715.3.peg.2751"/>
<organism evidence="7 8">
    <name type="scientific">Levilactobacillus acidifarinae DSM 19394 = JCM 15949</name>
    <dbReference type="NCBI Taxonomy" id="1423715"/>
    <lineage>
        <taxon>Bacteria</taxon>
        <taxon>Bacillati</taxon>
        <taxon>Bacillota</taxon>
        <taxon>Bacilli</taxon>
        <taxon>Lactobacillales</taxon>
        <taxon>Lactobacillaceae</taxon>
        <taxon>Levilactobacillus</taxon>
    </lineage>
</organism>
<dbReference type="InterPro" id="IPR047199">
    <property type="entry name" value="CorA-like"/>
</dbReference>
<dbReference type="Gene3D" id="1.20.58.340">
    <property type="entry name" value="Magnesium transport protein CorA, transmembrane region"/>
    <property type="match status" value="2"/>
</dbReference>
<evidence type="ECO:0000256" key="4">
    <source>
        <dbReference type="ARBA" id="ARBA00022989"/>
    </source>
</evidence>
<name>A0A0R1LUW4_9LACO</name>
<evidence type="ECO:0000313" key="8">
    <source>
        <dbReference type="Proteomes" id="UP000051955"/>
    </source>
</evidence>
<keyword evidence="3 6" id="KW-0812">Transmembrane</keyword>
<dbReference type="EMBL" id="AZDV01000005">
    <property type="protein sequence ID" value="KRK96202.1"/>
    <property type="molecule type" value="Genomic_DNA"/>
</dbReference>
<dbReference type="InterPro" id="IPR045861">
    <property type="entry name" value="CorA_cytoplasmic_dom"/>
</dbReference>
<comment type="caution">
    <text evidence="7">The sequence shown here is derived from an EMBL/GenBank/DDBJ whole genome shotgun (WGS) entry which is preliminary data.</text>
</comment>
<keyword evidence="4 6" id="KW-1133">Transmembrane helix</keyword>
<evidence type="ECO:0000313" key="7">
    <source>
        <dbReference type="EMBL" id="KRK96202.1"/>
    </source>
</evidence>
<dbReference type="STRING" id="1423715.FD25_GL002668"/>
<evidence type="ECO:0000256" key="1">
    <source>
        <dbReference type="ARBA" id="ARBA00004141"/>
    </source>
</evidence>
<protein>
    <submittedName>
        <fullName evidence="7">Mg2+ and Co2+ transporter</fullName>
    </submittedName>
</protein>
<dbReference type="InterPro" id="IPR002523">
    <property type="entry name" value="MgTranspt_CorA/ZnTranspt_ZntB"/>
</dbReference>
<sequence length="330" mass="38210">MTGTTFLMRAWYTKNIMMEKKGDAGMIVERQLGTDDQELVWVESLVEADNDRQKLQQSYGLTEEILTYVTDENERSHYDRDEYLNTQLFVLHVPVVIDEVAQRSITRPITLLLKGNRVFTFTTKRTQWVNELLEDKLKRETITDTNQFVLISFFILFDQFIGPIRRINAEQNRLDRQLNQSPDNKDLIALSNLQQSLAYFVSATRNNTMMVINLDNTPFGKQLSDKNRELLMDAVIEARQTSEMTATEADVVDRISSTFNNVLNNNLNDTMKFLTIWSLVLTIPTIVTGFYGMNVKLPIANSPISWIFTIAITVGFMVGIAQYLRHRHFW</sequence>
<evidence type="ECO:0000256" key="5">
    <source>
        <dbReference type="ARBA" id="ARBA00023136"/>
    </source>
</evidence>
<feature type="transmembrane region" description="Helical" evidence="6">
    <location>
        <begin position="273"/>
        <end position="292"/>
    </location>
</feature>
<dbReference type="AlphaFoldDB" id="A0A0R1LUW4"/>
<accession>A0A0R1LUW4</accession>
<dbReference type="GO" id="GO:0016020">
    <property type="term" value="C:membrane"/>
    <property type="evidence" value="ECO:0007669"/>
    <property type="project" value="UniProtKB-SubCell"/>
</dbReference>
<dbReference type="CDD" id="cd12827">
    <property type="entry name" value="EcCorA_ZntB-like_u2"/>
    <property type="match status" value="1"/>
</dbReference>
<evidence type="ECO:0000256" key="6">
    <source>
        <dbReference type="SAM" id="Phobius"/>
    </source>
</evidence>
<dbReference type="GO" id="GO:0046873">
    <property type="term" value="F:metal ion transmembrane transporter activity"/>
    <property type="evidence" value="ECO:0007669"/>
    <property type="project" value="InterPro"/>
</dbReference>
<comment type="similarity">
    <text evidence="2">Belongs to the CorA metal ion transporter (MIT) (TC 1.A.35) family.</text>
</comment>
<dbReference type="InterPro" id="IPR045863">
    <property type="entry name" value="CorA_TM1_TM2"/>
</dbReference>
<evidence type="ECO:0000256" key="2">
    <source>
        <dbReference type="ARBA" id="ARBA00009765"/>
    </source>
</evidence>
<dbReference type="Gene3D" id="3.30.460.20">
    <property type="entry name" value="CorA soluble domain-like"/>
    <property type="match status" value="1"/>
</dbReference>
<keyword evidence="5 6" id="KW-0472">Membrane</keyword>
<proteinExistence type="inferred from homology"/>
<dbReference type="Proteomes" id="UP000051955">
    <property type="component" value="Unassembled WGS sequence"/>
</dbReference>